<gene>
    <name evidence="1" type="ORF">AAHA92_27609</name>
</gene>
<protein>
    <submittedName>
        <fullName evidence="1">Uncharacterized protein</fullName>
    </submittedName>
</protein>
<organism evidence="1 2">
    <name type="scientific">Salvia divinorum</name>
    <name type="common">Maria pastora</name>
    <name type="synonym">Diviner's sage</name>
    <dbReference type="NCBI Taxonomy" id="28513"/>
    <lineage>
        <taxon>Eukaryota</taxon>
        <taxon>Viridiplantae</taxon>
        <taxon>Streptophyta</taxon>
        <taxon>Embryophyta</taxon>
        <taxon>Tracheophyta</taxon>
        <taxon>Spermatophyta</taxon>
        <taxon>Magnoliopsida</taxon>
        <taxon>eudicotyledons</taxon>
        <taxon>Gunneridae</taxon>
        <taxon>Pentapetalae</taxon>
        <taxon>asterids</taxon>
        <taxon>lamiids</taxon>
        <taxon>Lamiales</taxon>
        <taxon>Lamiaceae</taxon>
        <taxon>Nepetoideae</taxon>
        <taxon>Mentheae</taxon>
        <taxon>Salviinae</taxon>
        <taxon>Salvia</taxon>
        <taxon>Salvia subgen. Calosphace</taxon>
    </lineage>
</organism>
<dbReference type="PANTHER" id="PTHR35324:SF4">
    <property type="entry name" value="EXPRESSED PROTEIN"/>
    <property type="match status" value="1"/>
</dbReference>
<dbReference type="AlphaFoldDB" id="A0ABD1G4W2"/>
<keyword evidence="2" id="KW-1185">Reference proteome</keyword>
<proteinExistence type="predicted"/>
<sequence>MAFMLAENQASFSDESQKREAAIGSVSSHLLLKSSRQSLDKDAVLRRLRHHKTMTRVKNAVSAAVIAATARLDESDDLWLQRGDAFTFP</sequence>
<dbReference type="Proteomes" id="UP001567538">
    <property type="component" value="Unassembled WGS sequence"/>
</dbReference>
<dbReference type="EMBL" id="JBEAFC010000010">
    <property type="protein sequence ID" value="KAL1538922.1"/>
    <property type="molecule type" value="Genomic_DNA"/>
</dbReference>
<evidence type="ECO:0000313" key="2">
    <source>
        <dbReference type="Proteomes" id="UP001567538"/>
    </source>
</evidence>
<dbReference type="PANTHER" id="PTHR35324">
    <property type="entry name" value="BNAA08G03750D PROTEIN"/>
    <property type="match status" value="1"/>
</dbReference>
<reference evidence="1 2" key="1">
    <citation type="submission" date="2024-06" db="EMBL/GenBank/DDBJ databases">
        <title>A chromosome level genome sequence of Diviner's sage (Salvia divinorum).</title>
        <authorList>
            <person name="Ford S.A."/>
            <person name="Ro D.-K."/>
            <person name="Ness R.W."/>
            <person name="Phillips M.A."/>
        </authorList>
    </citation>
    <scope>NUCLEOTIDE SEQUENCE [LARGE SCALE GENOMIC DNA]</scope>
    <source>
        <strain evidence="1">SAF-2024a</strain>
        <tissue evidence="1">Leaf</tissue>
    </source>
</reference>
<name>A0ABD1G4W2_SALDI</name>
<evidence type="ECO:0000313" key="1">
    <source>
        <dbReference type="EMBL" id="KAL1538922.1"/>
    </source>
</evidence>
<accession>A0ABD1G4W2</accession>
<comment type="caution">
    <text evidence="1">The sequence shown here is derived from an EMBL/GenBank/DDBJ whole genome shotgun (WGS) entry which is preliminary data.</text>
</comment>